<dbReference type="Proteomes" id="UP000266861">
    <property type="component" value="Unassembled WGS sequence"/>
</dbReference>
<evidence type="ECO:0000313" key="1">
    <source>
        <dbReference type="EMBL" id="RHZ77802.1"/>
    </source>
</evidence>
<proteinExistence type="predicted"/>
<comment type="caution">
    <text evidence="1">The sequence shown here is derived from an EMBL/GenBank/DDBJ whole genome shotgun (WGS) entry which is preliminary data.</text>
</comment>
<dbReference type="EMBL" id="PQFF01000162">
    <property type="protein sequence ID" value="RHZ77802.1"/>
    <property type="molecule type" value="Genomic_DNA"/>
</dbReference>
<organism evidence="1 2">
    <name type="scientific">Diversispora epigaea</name>
    <dbReference type="NCBI Taxonomy" id="1348612"/>
    <lineage>
        <taxon>Eukaryota</taxon>
        <taxon>Fungi</taxon>
        <taxon>Fungi incertae sedis</taxon>
        <taxon>Mucoromycota</taxon>
        <taxon>Glomeromycotina</taxon>
        <taxon>Glomeromycetes</taxon>
        <taxon>Diversisporales</taxon>
        <taxon>Diversisporaceae</taxon>
        <taxon>Diversispora</taxon>
    </lineage>
</organism>
<evidence type="ECO:0000313" key="2">
    <source>
        <dbReference type="Proteomes" id="UP000266861"/>
    </source>
</evidence>
<dbReference type="AlphaFoldDB" id="A0A397ISN2"/>
<accession>A0A397ISN2</accession>
<name>A0A397ISN2_9GLOM</name>
<sequence>MGAASDIQISNFWTHDTKVYYVKSSHCLLYRHLHRFLTLSKTYLSTSSAIKYKDKVSDKLDSSSTIKEEDQVSGKLNEFLKKRKEVVSFVTFILSSEGHLNSPRTKRSRCMSS</sequence>
<reference evidence="1 2" key="1">
    <citation type="submission" date="2018-08" db="EMBL/GenBank/DDBJ databases">
        <title>Genome and evolution of the arbuscular mycorrhizal fungus Diversispora epigaea (formerly Glomus versiforme) and its bacterial endosymbionts.</title>
        <authorList>
            <person name="Sun X."/>
            <person name="Fei Z."/>
            <person name="Harrison M."/>
        </authorList>
    </citation>
    <scope>NUCLEOTIDE SEQUENCE [LARGE SCALE GENOMIC DNA]</scope>
    <source>
        <strain evidence="1 2">IT104</strain>
    </source>
</reference>
<gene>
    <name evidence="1" type="ORF">Glove_172g63</name>
</gene>
<keyword evidence="2" id="KW-1185">Reference proteome</keyword>
<protein>
    <submittedName>
        <fullName evidence="1">Uncharacterized protein</fullName>
    </submittedName>
</protein>